<proteinExistence type="predicted"/>
<dbReference type="Pfam" id="PF04391">
    <property type="entry name" value="DUF533"/>
    <property type="match status" value="1"/>
</dbReference>
<dbReference type="Gene3D" id="1.10.3680.10">
    <property type="entry name" value="TerB-like"/>
    <property type="match status" value="1"/>
</dbReference>
<evidence type="ECO:0000313" key="3">
    <source>
        <dbReference type="Proteomes" id="UP000295097"/>
    </source>
</evidence>
<feature type="compositionally biased region" description="Basic and acidic residues" evidence="1">
    <location>
        <begin position="1"/>
        <end position="14"/>
    </location>
</feature>
<dbReference type="AlphaFoldDB" id="A0A4R3NU94"/>
<comment type="caution">
    <text evidence="2">The sequence shown here is derived from an EMBL/GenBank/DDBJ whole genome shotgun (WGS) entry which is preliminary data.</text>
</comment>
<keyword evidence="3" id="KW-1185">Reference proteome</keyword>
<gene>
    <name evidence="2" type="ORF">EDC90_101137</name>
</gene>
<accession>A0A4R3NU94</accession>
<evidence type="ECO:0000313" key="2">
    <source>
        <dbReference type="EMBL" id="TCT39854.1"/>
    </source>
</evidence>
<organism evidence="2 3">
    <name type="scientific">Martelella mediterranea</name>
    <dbReference type="NCBI Taxonomy" id="293089"/>
    <lineage>
        <taxon>Bacteria</taxon>
        <taxon>Pseudomonadati</taxon>
        <taxon>Pseudomonadota</taxon>
        <taxon>Alphaproteobacteria</taxon>
        <taxon>Hyphomicrobiales</taxon>
        <taxon>Aurantimonadaceae</taxon>
        <taxon>Martelella</taxon>
    </lineage>
</organism>
<dbReference type="InterPro" id="IPR007486">
    <property type="entry name" value="YebE"/>
</dbReference>
<evidence type="ECO:0000256" key="1">
    <source>
        <dbReference type="SAM" id="MobiDB-lite"/>
    </source>
</evidence>
<dbReference type="EMBL" id="SMAR01000011">
    <property type="protein sequence ID" value="TCT39854.1"/>
    <property type="molecule type" value="Genomic_DNA"/>
</dbReference>
<dbReference type="Proteomes" id="UP000295097">
    <property type="component" value="Unassembled WGS sequence"/>
</dbReference>
<dbReference type="RefSeq" id="WP_207903881.1">
    <property type="nucleotide sequence ID" value="NZ_SMAR01000011.1"/>
</dbReference>
<reference evidence="2 3" key="1">
    <citation type="submission" date="2019-03" db="EMBL/GenBank/DDBJ databases">
        <title>Freshwater and sediment microbial communities from various areas in North America, analyzing microbe dynamics in response to fracking.</title>
        <authorList>
            <person name="Lamendella R."/>
        </authorList>
    </citation>
    <scope>NUCLEOTIDE SEQUENCE [LARGE SCALE GENOMIC DNA]</scope>
    <source>
        <strain evidence="2 3">175.2</strain>
    </source>
</reference>
<feature type="compositionally biased region" description="Polar residues" evidence="1">
    <location>
        <begin position="15"/>
        <end position="27"/>
    </location>
</feature>
<dbReference type="CDD" id="cd07178">
    <property type="entry name" value="terB_like_YebE"/>
    <property type="match status" value="1"/>
</dbReference>
<sequence>MPYSQKEERLEKRTNTSQFSWLNTNEKGTPDMDINKLLEGFLGSSGQSSNHQAGGKSQSAVGMSGLPGGLAGGAAAGGAIALLLGSKKGRKLGGKAIKYGGMAAVAGLAYKAYRDWQQNKTSGTEQQPLNLPKPPADSGFDIEHDHDNEGHDFRLSLMRAMIAAAKSDDHIDQEEHSRIHDQIQKIGLGAEEKAVLFDYFGAPADPATISALARTNEQRAEIYLASALTIDPDTPEEQRYLEALAGHLNMPDGLRGHLDLEAAAARRQLEA</sequence>
<name>A0A4R3NU94_9HYPH</name>
<feature type="region of interest" description="Disordered" evidence="1">
    <location>
        <begin position="1"/>
        <end position="28"/>
    </location>
</feature>
<dbReference type="InterPro" id="IPR029024">
    <property type="entry name" value="TerB-like"/>
</dbReference>
<protein>
    <submittedName>
        <fullName evidence="2">Uncharacterized membrane protein YebE (DUF533 family)</fullName>
    </submittedName>
</protein>
<dbReference type="SUPFAM" id="SSF158682">
    <property type="entry name" value="TerB-like"/>
    <property type="match status" value="1"/>
</dbReference>